<dbReference type="RefSeq" id="WP_212538522.1">
    <property type="nucleotide sequence ID" value="NZ_JAGTUU010000010.1"/>
</dbReference>
<evidence type="ECO:0008006" key="3">
    <source>
        <dbReference type="Google" id="ProtNLM"/>
    </source>
</evidence>
<dbReference type="EMBL" id="JAGTUU010000010">
    <property type="protein sequence ID" value="MBS0126563.1"/>
    <property type="molecule type" value="Genomic_DNA"/>
</dbReference>
<name>A0A8J7WJP3_9RHOB</name>
<organism evidence="1 2">
    <name type="scientific">Thetidibacter halocola</name>
    <dbReference type="NCBI Taxonomy" id="2827239"/>
    <lineage>
        <taxon>Bacteria</taxon>
        <taxon>Pseudomonadati</taxon>
        <taxon>Pseudomonadota</taxon>
        <taxon>Alphaproteobacteria</taxon>
        <taxon>Rhodobacterales</taxon>
        <taxon>Roseobacteraceae</taxon>
        <taxon>Thetidibacter</taxon>
    </lineage>
</organism>
<dbReference type="AlphaFoldDB" id="A0A8J7WJP3"/>
<evidence type="ECO:0000313" key="1">
    <source>
        <dbReference type="EMBL" id="MBS0126563.1"/>
    </source>
</evidence>
<evidence type="ECO:0000313" key="2">
    <source>
        <dbReference type="Proteomes" id="UP000681356"/>
    </source>
</evidence>
<proteinExistence type="predicted"/>
<reference evidence="1" key="1">
    <citation type="submission" date="2021-04" db="EMBL/GenBank/DDBJ databases">
        <authorList>
            <person name="Yoon J."/>
        </authorList>
    </citation>
    <scope>NUCLEOTIDE SEQUENCE</scope>
    <source>
        <strain evidence="1">KMU-90</strain>
    </source>
</reference>
<protein>
    <recommendedName>
        <fullName evidence="3">DUF1127 domain-containing protein</fullName>
    </recommendedName>
</protein>
<gene>
    <name evidence="1" type="ORF">KB874_21005</name>
</gene>
<dbReference type="Proteomes" id="UP000681356">
    <property type="component" value="Unassembled WGS sequence"/>
</dbReference>
<comment type="caution">
    <text evidence="1">The sequence shown here is derived from an EMBL/GenBank/DDBJ whole genome shotgun (WGS) entry which is preliminary data.</text>
</comment>
<sequence>MPTDNVRIAMGHDALGPRIDLFLTGVGFGFNPGRIRRARLPQIIALEASSDEELAHLGIDREGILPHVFRDLMG</sequence>
<keyword evidence="2" id="KW-1185">Reference proteome</keyword>
<accession>A0A8J7WJP3</accession>